<evidence type="ECO:0000259" key="6">
    <source>
        <dbReference type="PROSITE" id="PS50127"/>
    </source>
</evidence>
<dbReference type="CDD" id="cd23837">
    <property type="entry name" value="UBCc_UBE2O"/>
    <property type="match status" value="1"/>
</dbReference>
<keyword evidence="5" id="KW-0067">ATP-binding</keyword>
<dbReference type="EC" id="2.3.2.23" evidence="1"/>
<dbReference type="PROSITE" id="PS50127">
    <property type="entry name" value="UBC_2"/>
    <property type="match status" value="1"/>
</dbReference>
<dbReference type="InterPro" id="IPR057733">
    <property type="entry name" value="UBE2O-like_SH3-B"/>
</dbReference>
<keyword evidence="2" id="KW-0808">Transferase</keyword>
<dbReference type="GO" id="GO:0061631">
    <property type="term" value="F:ubiquitin conjugating enzyme activity"/>
    <property type="evidence" value="ECO:0007669"/>
    <property type="project" value="UniProtKB-EC"/>
</dbReference>
<evidence type="ECO:0000256" key="2">
    <source>
        <dbReference type="ARBA" id="ARBA00022679"/>
    </source>
</evidence>
<evidence type="ECO:0000313" key="8">
    <source>
        <dbReference type="Proteomes" id="UP001055439"/>
    </source>
</evidence>
<dbReference type="SMART" id="SM00212">
    <property type="entry name" value="UBCc"/>
    <property type="match status" value="1"/>
</dbReference>
<evidence type="ECO:0000256" key="5">
    <source>
        <dbReference type="ARBA" id="ARBA00022840"/>
    </source>
</evidence>
<dbReference type="PANTHER" id="PTHR46116">
    <property type="entry name" value="(E3-INDEPENDENT) E2 UBIQUITIN-CONJUGATING ENZYME"/>
    <property type="match status" value="1"/>
</dbReference>
<name>A0A9E7HTJ6_9LILI</name>
<dbReference type="GO" id="GO:0005524">
    <property type="term" value="F:ATP binding"/>
    <property type="evidence" value="ECO:0007669"/>
    <property type="project" value="UniProtKB-KW"/>
</dbReference>
<dbReference type="Pfam" id="PF23043">
    <property type="entry name" value="SH3-B_UBE2O"/>
    <property type="match status" value="1"/>
</dbReference>
<keyword evidence="3" id="KW-0547">Nucleotide-binding</keyword>
<keyword evidence="8" id="KW-1185">Reference proteome</keyword>
<dbReference type="InterPro" id="IPR016135">
    <property type="entry name" value="UBQ-conjugating_enzyme/RWD"/>
</dbReference>
<reference evidence="7" key="1">
    <citation type="submission" date="2022-05" db="EMBL/GenBank/DDBJ databases">
        <title>The Musa troglodytarum L. genome provides insights into the mechanism of non-climacteric behaviour and enrichment of carotenoids.</title>
        <authorList>
            <person name="Wang J."/>
        </authorList>
    </citation>
    <scope>NUCLEOTIDE SEQUENCE</scope>
    <source>
        <tissue evidence="7">Leaf</tissue>
    </source>
</reference>
<keyword evidence="4" id="KW-0833">Ubl conjugation pathway</keyword>
<dbReference type="EMBL" id="CP097510">
    <property type="protein sequence ID" value="URE35772.1"/>
    <property type="molecule type" value="Genomic_DNA"/>
</dbReference>
<dbReference type="Proteomes" id="UP001055439">
    <property type="component" value="Chromosome 8"/>
</dbReference>
<gene>
    <name evidence="7" type="ORF">MUK42_33910</name>
</gene>
<dbReference type="InterPro" id="IPR057735">
    <property type="entry name" value="UBE2O-like_tSH3-B"/>
</dbReference>
<dbReference type="Pfam" id="PF23046">
    <property type="entry name" value="tSH3-B_UBE2O"/>
    <property type="match status" value="1"/>
</dbReference>
<evidence type="ECO:0000256" key="3">
    <source>
        <dbReference type="ARBA" id="ARBA00022741"/>
    </source>
</evidence>
<dbReference type="AlphaFoldDB" id="A0A9E7HTJ6"/>
<dbReference type="Gene3D" id="3.10.110.10">
    <property type="entry name" value="Ubiquitin Conjugating Enzyme"/>
    <property type="match status" value="1"/>
</dbReference>
<dbReference type="PANTHER" id="PTHR46116:SF15">
    <property type="entry name" value="(E3-INDEPENDENT) E2 UBIQUITIN-CONJUGATING ENZYME"/>
    <property type="match status" value="1"/>
</dbReference>
<sequence>MARWAGFGEGPGLCAERPSFFSFSLTASSSSFHGSGIRAVMMDALFVDSDSDSYSEFSDSENQDCNESLFGGHAQSILSGLDESIGKIDDFLAFERNFALGDFVCSITDPSGQLGRVVDVDLIVDLETTSGGLIKDVNSKRLHRLRSFASGDFVVYGPWLGRIEKTFDAVTILFNNGAKFEILIRDSKDLTLLYPSFEDASFPLHPGQRVKINLPTISQSKAWLCGSLKASQDEGIICHVEVGLVYVSWLASVVGQSIHSSTPPHFQDPKNLTLLSCFSHVNWQLGDRCTLPVDYHNMTAENSGTLSSPKCFTNMQKELDMESLQMFVIAKTRSKVDVLWQNGERSVGVCTQSLSPVSNIGDHDFWPGQFVLEKVTSDEVHVPQPQGLGIVKNVDSHEQIVNVKWMHRELNKNVDFSGEFTEETVSAYELIEHPDFTYCIGDVVIRQIPCVQKVGENILDVQNISWKERHNLPVAVDGLFCGIGSLKKPIDECNHEDLQVYLSCIGNVIGYKDEGIEVKWASGVISKVLPFEIVGLDRLLHPALTPSATMESFPPNVDKDLTDQEKQLWNMRQKKAADDSGGFCMKDVWKAASALFPGAAFGFLTHVATSLFCSGGSTSLPDPEFSQYRNSKTEEYISEPTDLQPEILKQQIEETKQSGGMTFSPGSDEPRKFKQFDIVNDHTDHHFVDGIGNELMLSHVKKGWFKKVQQEWSFLKNDLPDTIYVRVYEERMDLLRASMIGAPGTPYHDGLFFFDIFLPFDYPHEPPVVHYISGGLRLNPNLYESGKVCLSLLKTWMGSGSEVWDPENSTILQVLLSLQALVLNEKPYFNEAGYDEQIGRVEAEKNSITYNENAFLQSCKSMLYILRRPPKHFEALVEEHFTQRSHHILSACKAYLDGAQVGHSDACREAADKCHNSCSTGFKIMLAKLLPKLVSAFTERGIDCTQFLDVLN</sequence>
<dbReference type="Pfam" id="PF00179">
    <property type="entry name" value="UQ_con"/>
    <property type="match status" value="1"/>
</dbReference>
<dbReference type="InterPro" id="IPR000608">
    <property type="entry name" value="UBC"/>
</dbReference>
<protein>
    <recommendedName>
        <fullName evidence="1">E2 ubiquitin-conjugating enzyme</fullName>
        <ecNumber evidence="1">2.3.2.23</ecNumber>
    </recommendedName>
</protein>
<dbReference type="FunFam" id="3.10.110.10:FF:000028">
    <property type="entry name" value="Probable ubiquitin-conjugating enzyme E2 23"/>
    <property type="match status" value="1"/>
</dbReference>
<organism evidence="7 8">
    <name type="scientific">Musa troglodytarum</name>
    <name type="common">fe'i banana</name>
    <dbReference type="NCBI Taxonomy" id="320322"/>
    <lineage>
        <taxon>Eukaryota</taxon>
        <taxon>Viridiplantae</taxon>
        <taxon>Streptophyta</taxon>
        <taxon>Embryophyta</taxon>
        <taxon>Tracheophyta</taxon>
        <taxon>Spermatophyta</taxon>
        <taxon>Magnoliopsida</taxon>
        <taxon>Liliopsida</taxon>
        <taxon>Zingiberales</taxon>
        <taxon>Musaceae</taxon>
        <taxon>Musa</taxon>
    </lineage>
</organism>
<dbReference type="OrthoDB" id="47801at2759"/>
<dbReference type="SUPFAM" id="SSF54495">
    <property type="entry name" value="UBC-like"/>
    <property type="match status" value="1"/>
</dbReference>
<evidence type="ECO:0000313" key="7">
    <source>
        <dbReference type="EMBL" id="URE35772.1"/>
    </source>
</evidence>
<feature type="domain" description="UBC core" evidence="6">
    <location>
        <begin position="703"/>
        <end position="863"/>
    </location>
</feature>
<evidence type="ECO:0000256" key="1">
    <source>
        <dbReference type="ARBA" id="ARBA00012486"/>
    </source>
</evidence>
<accession>A0A9E7HTJ6</accession>
<proteinExistence type="predicted"/>
<evidence type="ECO:0000256" key="4">
    <source>
        <dbReference type="ARBA" id="ARBA00022786"/>
    </source>
</evidence>